<keyword evidence="5" id="KW-0378">Hydrolase</keyword>
<evidence type="ECO:0000256" key="2">
    <source>
        <dbReference type="PIRSR" id="PIRSR637460-2"/>
    </source>
</evidence>
<evidence type="ECO:0000313" key="5">
    <source>
        <dbReference type="EMBL" id="GFG73480.1"/>
    </source>
</evidence>
<dbReference type="PANTHER" id="PTHR37981">
    <property type="entry name" value="LIPASE 2"/>
    <property type="match status" value="1"/>
</dbReference>
<dbReference type="RefSeq" id="WP_163754652.1">
    <property type="nucleotide sequence ID" value="NZ_BLKW01000002.1"/>
</dbReference>
<reference evidence="5 6" key="1">
    <citation type="journal article" date="2019" name="Emerg. Microbes Infect.">
        <title>Comprehensive subspecies identification of 175 nontuberculous mycobacteria species based on 7547 genomic profiles.</title>
        <authorList>
            <person name="Matsumoto Y."/>
            <person name="Kinjo T."/>
            <person name="Motooka D."/>
            <person name="Nabeya D."/>
            <person name="Jung N."/>
            <person name="Uechi K."/>
            <person name="Horii T."/>
            <person name="Iida T."/>
            <person name="Fujita J."/>
            <person name="Nakamura S."/>
        </authorList>
    </citation>
    <scope>NUCLEOTIDE SEQUENCE [LARGE SCALE GENOMIC DNA]</scope>
    <source>
        <strain evidence="5 6">JCM 17322</strain>
    </source>
</reference>
<dbReference type="Pfam" id="PF13472">
    <property type="entry name" value="Lipase_GDSL_2"/>
    <property type="match status" value="1"/>
</dbReference>
<evidence type="ECO:0000256" key="3">
    <source>
        <dbReference type="SAM" id="MobiDB-lite"/>
    </source>
</evidence>
<feature type="region of interest" description="Disordered" evidence="3">
    <location>
        <begin position="7"/>
        <end position="28"/>
    </location>
</feature>
<dbReference type="GO" id="GO:0004806">
    <property type="term" value="F:triacylglycerol lipase activity"/>
    <property type="evidence" value="ECO:0007669"/>
    <property type="project" value="TreeGrafter"/>
</dbReference>
<dbReference type="SUPFAM" id="SSF52266">
    <property type="entry name" value="SGNH hydrolase"/>
    <property type="match status" value="1"/>
</dbReference>
<dbReference type="EMBL" id="BLKW01000002">
    <property type="protein sequence ID" value="GFG73480.1"/>
    <property type="molecule type" value="Genomic_DNA"/>
</dbReference>
<feature type="active site" description="Nucleophile" evidence="1">
    <location>
        <position position="10"/>
    </location>
</feature>
<feature type="domain" description="SGNH hydrolase-type esterase" evidence="4">
    <location>
        <begin position="6"/>
        <end position="255"/>
    </location>
</feature>
<comment type="caution">
    <text evidence="5">The sequence shown here is derived from an EMBL/GenBank/DDBJ whole genome shotgun (WGS) entry which is preliminary data.</text>
</comment>
<dbReference type="PANTHER" id="PTHR37981:SF1">
    <property type="entry name" value="SGNH HYDROLASE-TYPE ESTERASE DOMAIN-CONTAINING PROTEIN"/>
    <property type="match status" value="1"/>
</dbReference>
<protein>
    <submittedName>
        <fullName evidence="5">Hydrolase</fullName>
    </submittedName>
</protein>
<dbReference type="CDD" id="cd01823">
    <property type="entry name" value="SEST_like"/>
    <property type="match status" value="1"/>
</dbReference>
<feature type="disulfide bond" evidence="2">
    <location>
        <begin position="28"/>
        <end position="52"/>
    </location>
</feature>
<name>A0A7I9XV40_9MYCO</name>
<evidence type="ECO:0000256" key="1">
    <source>
        <dbReference type="PIRSR" id="PIRSR637460-1"/>
    </source>
</evidence>
<keyword evidence="2" id="KW-1015">Disulfide bond</keyword>
<dbReference type="InterPro" id="IPR013830">
    <property type="entry name" value="SGNH_hydro"/>
</dbReference>
<organism evidence="5 6">
    <name type="scientific">Mycobacterium botniense</name>
    <dbReference type="NCBI Taxonomy" id="84962"/>
    <lineage>
        <taxon>Bacteria</taxon>
        <taxon>Bacillati</taxon>
        <taxon>Actinomycetota</taxon>
        <taxon>Actinomycetes</taxon>
        <taxon>Mycobacteriales</taxon>
        <taxon>Mycobacteriaceae</taxon>
        <taxon>Mycobacterium</taxon>
    </lineage>
</organism>
<dbReference type="GO" id="GO:0019433">
    <property type="term" value="P:triglyceride catabolic process"/>
    <property type="evidence" value="ECO:0007669"/>
    <property type="project" value="TreeGrafter"/>
</dbReference>
<evidence type="ECO:0000259" key="4">
    <source>
        <dbReference type="Pfam" id="PF13472"/>
    </source>
</evidence>
<gene>
    <name evidence="5" type="ORF">MBOT_08450</name>
</gene>
<dbReference type="Proteomes" id="UP000465361">
    <property type="component" value="Unassembled WGS sequence"/>
</dbReference>
<feature type="active site" evidence="1">
    <location>
        <position position="247"/>
    </location>
</feature>
<evidence type="ECO:0000313" key="6">
    <source>
        <dbReference type="Proteomes" id="UP000465361"/>
    </source>
</evidence>
<dbReference type="AlphaFoldDB" id="A0A7I9XV40"/>
<dbReference type="InterPro" id="IPR037460">
    <property type="entry name" value="SEST-like"/>
</dbReference>
<keyword evidence="6" id="KW-1185">Reference proteome</keyword>
<accession>A0A7I9XV40</accession>
<dbReference type="InterPro" id="IPR036514">
    <property type="entry name" value="SGNH_hydro_sf"/>
</dbReference>
<dbReference type="Gene3D" id="3.40.50.1110">
    <property type="entry name" value="SGNH hydrolase"/>
    <property type="match status" value="1"/>
</dbReference>
<proteinExistence type="predicted"/>
<sequence>MSRYVAMGSSMAAGPGIRPRATGAPRGCGRSAHNYPHLVAQRLNLDLVDVTCSGATTAHVLNDRQRGAPPQIDALDGSETLVTITIGGNDVGYIPLLMAAALLGSARRLVPGRRGTRDRRVSRLLPVIGSLLDPAAREQALDHSGESLRRVGAAVRRRAPQARVVFVDYLTVLPPAGTSAAPLADTDAELGRYVATRLEELTAAAAAATGCMIVRAGAASREHHAWSANPWTAGATWPLPRRPAPFHPNAAGMAAVADLIVQSTR</sequence>